<dbReference type="InterPro" id="IPR001865">
    <property type="entry name" value="Ribosomal_uS2"/>
</dbReference>
<dbReference type="Gene3D" id="3.40.50.10490">
    <property type="entry name" value="Glucose-6-phosphate isomerase like protein, domain 1"/>
    <property type="match status" value="1"/>
</dbReference>
<dbReference type="PANTHER" id="PTHR12534">
    <property type="entry name" value="30S RIBOSOMAL PROTEIN S2 PROKARYOTIC AND ORGANELLAR"/>
    <property type="match status" value="1"/>
</dbReference>
<dbReference type="CDD" id="cd01425">
    <property type="entry name" value="RPS2"/>
    <property type="match status" value="1"/>
</dbReference>
<accession>A0A0G1A5E7</accession>
<evidence type="ECO:0000256" key="3">
    <source>
        <dbReference type="ARBA" id="ARBA00023274"/>
    </source>
</evidence>
<dbReference type="Proteomes" id="UP000034837">
    <property type="component" value="Unassembled WGS sequence"/>
</dbReference>
<evidence type="ECO:0000256" key="7">
    <source>
        <dbReference type="SAM" id="MobiDB-lite"/>
    </source>
</evidence>
<dbReference type="Gene3D" id="1.10.287.610">
    <property type="entry name" value="Helix hairpin bin"/>
    <property type="match status" value="1"/>
</dbReference>
<comment type="similarity">
    <text evidence="1 5 6">Belongs to the universal ribosomal protein uS2 family.</text>
</comment>
<organism evidence="8 9">
    <name type="scientific">Candidatus Magasanikbacteria bacterium GW2011_GWA2_42_32</name>
    <dbReference type="NCBI Taxonomy" id="1619039"/>
    <lineage>
        <taxon>Bacteria</taxon>
        <taxon>Candidatus Magasanikiibacteriota</taxon>
    </lineage>
</organism>
<feature type="compositionally biased region" description="Basic and acidic residues" evidence="7">
    <location>
        <begin position="220"/>
        <end position="236"/>
    </location>
</feature>
<keyword evidence="2 5" id="KW-0689">Ribosomal protein</keyword>
<reference evidence="8 9" key="1">
    <citation type="journal article" date="2015" name="Nature">
        <title>rRNA introns, odd ribosomes, and small enigmatic genomes across a large radiation of phyla.</title>
        <authorList>
            <person name="Brown C.T."/>
            <person name="Hug L.A."/>
            <person name="Thomas B.C."/>
            <person name="Sharon I."/>
            <person name="Castelle C.J."/>
            <person name="Singh A."/>
            <person name="Wilkins M.J."/>
            <person name="Williams K.H."/>
            <person name="Banfield J.F."/>
        </authorList>
    </citation>
    <scope>NUCLEOTIDE SEQUENCE [LARGE SCALE GENOMIC DNA]</scope>
</reference>
<name>A0A0G1A5E7_9BACT</name>
<dbReference type="SUPFAM" id="SSF52313">
    <property type="entry name" value="Ribosomal protein S2"/>
    <property type="match status" value="1"/>
</dbReference>
<evidence type="ECO:0000256" key="4">
    <source>
        <dbReference type="ARBA" id="ARBA00035256"/>
    </source>
</evidence>
<evidence type="ECO:0000256" key="2">
    <source>
        <dbReference type="ARBA" id="ARBA00022980"/>
    </source>
</evidence>
<gene>
    <name evidence="5" type="primary">rpsB</name>
    <name evidence="8" type="ORF">UV20_C0016G0008</name>
</gene>
<feature type="region of interest" description="Disordered" evidence="7">
    <location>
        <begin position="220"/>
        <end position="250"/>
    </location>
</feature>
<evidence type="ECO:0000256" key="5">
    <source>
        <dbReference type="HAMAP-Rule" id="MF_00291"/>
    </source>
</evidence>
<dbReference type="InterPro" id="IPR023591">
    <property type="entry name" value="Ribosomal_uS2_flav_dom_sf"/>
</dbReference>
<sequence>MQVTLEQLLEAGAHFGHQTRRWNPKMAPYIYASHNGVHIFDLAKTRESLLVACDAVKKVVASGGVVLFVGTKRQAKDFVTEAAKAVGMPYVTNRWLGGMLTNFEQIRRSVKKLEDLRKGMAAGEFDSHTKKERILIDKEIARLERILGGVETLKKLPDLMFVVDTHEERLAVHEANMLGIPVVGIVDTNADPTIIEYPIPANDDAARSVELLVEFAKESIEEGQGRGRDKDKESKKDKVKVKKSKIKNTI</sequence>
<dbReference type="InterPro" id="IPR018130">
    <property type="entry name" value="Ribosomal_uS2_CS"/>
</dbReference>
<dbReference type="InterPro" id="IPR005706">
    <property type="entry name" value="Ribosomal_uS2_bac/mit/plastid"/>
</dbReference>
<protein>
    <recommendedName>
        <fullName evidence="4 5">Small ribosomal subunit protein uS2</fullName>
    </recommendedName>
</protein>
<dbReference type="PANTHER" id="PTHR12534:SF0">
    <property type="entry name" value="SMALL RIBOSOMAL SUBUNIT PROTEIN US2M"/>
    <property type="match status" value="1"/>
</dbReference>
<feature type="compositionally biased region" description="Basic residues" evidence="7">
    <location>
        <begin position="237"/>
        <end position="250"/>
    </location>
</feature>
<evidence type="ECO:0000256" key="6">
    <source>
        <dbReference type="RuleBase" id="RU003631"/>
    </source>
</evidence>
<evidence type="ECO:0000313" key="8">
    <source>
        <dbReference type="EMBL" id="KKS56174.1"/>
    </source>
</evidence>
<dbReference type="GO" id="GO:0006412">
    <property type="term" value="P:translation"/>
    <property type="evidence" value="ECO:0007669"/>
    <property type="project" value="UniProtKB-UniRule"/>
</dbReference>
<dbReference type="GO" id="GO:0022627">
    <property type="term" value="C:cytosolic small ribosomal subunit"/>
    <property type="evidence" value="ECO:0007669"/>
    <property type="project" value="TreeGrafter"/>
</dbReference>
<dbReference type="GO" id="GO:0003735">
    <property type="term" value="F:structural constituent of ribosome"/>
    <property type="evidence" value="ECO:0007669"/>
    <property type="project" value="InterPro"/>
</dbReference>
<evidence type="ECO:0000256" key="1">
    <source>
        <dbReference type="ARBA" id="ARBA00006242"/>
    </source>
</evidence>
<evidence type="ECO:0000313" key="9">
    <source>
        <dbReference type="Proteomes" id="UP000034837"/>
    </source>
</evidence>
<dbReference type="NCBIfam" id="TIGR01011">
    <property type="entry name" value="rpsB_bact"/>
    <property type="match status" value="1"/>
</dbReference>
<dbReference type="PRINTS" id="PR00395">
    <property type="entry name" value="RIBOSOMALS2"/>
</dbReference>
<dbReference type="Pfam" id="PF00318">
    <property type="entry name" value="Ribosomal_S2"/>
    <property type="match status" value="1"/>
</dbReference>
<comment type="caution">
    <text evidence="8">The sequence shown here is derived from an EMBL/GenBank/DDBJ whole genome shotgun (WGS) entry which is preliminary data.</text>
</comment>
<dbReference type="PROSITE" id="PS00963">
    <property type="entry name" value="RIBOSOMAL_S2_2"/>
    <property type="match status" value="1"/>
</dbReference>
<proteinExistence type="inferred from homology"/>
<dbReference type="PROSITE" id="PS00962">
    <property type="entry name" value="RIBOSOMAL_S2_1"/>
    <property type="match status" value="1"/>
</dbReference>
<dbReference type="EMBL" id="LCDO01000016">
    <property type="protein sequence ID" value="KKS56174.1"/>
    <property type="molecule type" value="Genomic_DNA"/>
</dbReference>
<keyword evidence="3 5" id="KW-0687">Ribonucleoprotein</keyword>
<dbReference type="AlphaFoldDB" id="A0A0G1A5E7"/>
<dbReference type="HAMAP" id="MF_00291_B">
    <property type="entry name" value="Ribosomal_uS2_B"/>
    <property type="match status" value="1"/>
</dbReference>
<dbReference type="PATRIC" id="fig|1619039.3.peg.1112"/>